<feature type="domain" description="Vps16 N-terminal" evidence="4">
    <location>
        <begin position="475"/>
        <end position="821"/>
    </location>
</feature>
<feature type="compositionally biased region" description="Basic residues" evidence="2">
    <location>
        <begin position="425"/>
        <end position="437"/>
    </location>
</feature>
<evidence type="ECO:0000313" key="5">
    <source>
        <dbReference type="EMBL" id="PSS36993.1"/>
    </source>
</evidence>
<keyword evidence="6" id="KW-1185">Reference proteome</keyword>
<dbReference type="InterPro" id="IPR006926">
    <property type="entry name" value="Vps16_N"/>
</dbReference>
<dbReference type="STRING" id="98765.A0A2R6S410"/>
<reference evidence="5 6" key="1">
    <citation type="submission" date="2018-02" db="EMBL/GenBank/DDBJ databases">
        <title>Genome sequence of the basidiomycete white-rot fungus Phlebia centrifuga.</title>
        <authorList>
            <person name="Granchi Z."/>
            <person name="Peng M."/>
            <person name="de Vries R.P."/>
            <person name="Hilden K."/>
            <person name="Makela M.R."/>
            <person name="Grigoriev I."/>
            <person name="Riley R."/>
        </authorList>
    </citation>
    <scope>NUCLEOTIDE SEQUENCE [LARGE SCALE GENOMIC DNA]</scope>
    <source>
        <strain evidence="5 6">FBCC195</strain>
    </source>
</reference>
<dbReference type="GO" id="GO:0005768">
    <property type="term" value="C:endosome"/>
    <property type="evidence" value="ECO:0007669"/>
    <property type="project" value="TreeGrafter"/>
</dbReference>
<evidence type="ECO:0000256" key="2">
    <source>
        <dbReference type="SAM" id="MobiDB-lite"/>
    </source>
</evidence>
<dbReference type="GO" id="GO:0042144">
    <property type="term" value="P:vacuole fusion, non-autophagic"/>
    <property type="evidence" value="ECO:0007669"/>
    <property type="project" value="TreeGrafter"/>
</dbReference>
<dbReference type="SUPFAM" id="SSF69322">
    <property type="entry name" value="Tricorn protease domain 2"/>
    <property type="match status" value="1"/>
</dbReference>
<evidence type="ECO:0000259" key="4">
    <source>
        <dbReference type="Pfam" id="PF04841"/>
    </source>
</evidence>
<protein>
    <recommendedName>
        <fullName evidence="7">Vacuolar protein sorting-associated protein 16 homolog</fullName>
    </recommendedName>
</protein>
<accession>A0A2R6S410</accession>
<dbReference type="GO" id="GO:0016197">
    <property type="term" value="P:endosomal transport"/>
    <property type="evidence" value="ECO:0007669"/>
    <property type="project" value="TreeGrafter"/>
</dbReference>
<dbReference type="InterPro" id="IPR006925">
    <property type="entry name" value="Vps16_C"/>
</dbReference>
<dbReference type="GO" id="GO:0030897">
    <property type="term" value="C:HOPS complex"/>
    <property type="evidence" value="ECO:0007669"/>
    <property type="project" value="TreeGrafter"/>
</dbReference>
<dbReference type="GO" id="GO:0003779">
    <property type="term" value="F:actin binding"/>
    <property type="evidence" value="ECO:0007669"/>
    <property type="project" value="TreeGrafter"/>
</dbReference>
<dbReference type="EMBL" id="MLYV02000089">
    <property type="protein sequence ID" value="PSS36993.1"/>
    <property type="molecule type" value="Genomic_DNA"/>
</dbReference>
<organism evidence="5 6">
    <name type="scientific">Hermanssonia centrifuga</name>
    <dbReference type="NCBI Taxonomy" id="98765"/>
    <lineage>
        <taxon>Eukaryota</taxon>
        <taxon>Fungi</taxon>
        <taxon>Dikarya</taxon>
        <taxon>Basidiomycota</taxon>
        <taxon>Agaricomycotina</taxon>
        <taxon>Agaricomycetes</taxon>
        <taxon>Polyporales</taxon>
        <taxon>Meruliaceae</taxon>
        <taxon>Hermanssonia</taxon>
    </lineage>
</organism>
<dbReference type="AlphaFoldDB" id="A0A2R6S410"/>
<dbReference type="PANTHER" id="PTHR12811:SF0">
    <property type="entry name" value="VACUOLAR PROTEIN SORTING-ASSOCIATED PROTEIN 16 HOMOLOG"/>
    <property type="match status" value="1"/>
</dbReference>
<dbReference type="GO" id="GO:0006886">
    <property type="term" value="P:intracellular protein transport"/>
    <property type="evidence" value="ECO:0007669"/>
    <property type="project" value="InterPro"/>
</dbReference>
<evidence type="ECO:0000313" key="6">
    <source>
        <dbReference type="Proteomes" id="UP000186601"/>
    </source>
</evidence>
<evidence type="ECO:0000256" key="1">
    <source>
        <dbReference type="ARBA" id="ARBA00009250"/>
    </source>
</evidence>
<gene>
    <name evidence="5" type="ORF">PHLCEN_2v1209</name>
</gene>
<evidence type="ECO:0000259" key="3">
    <source>
        <dbReference type="Pfam" id="PF04840"/>
    </source>
</evidence>
<feature type="compositionally biased region" description="Basic and acidic residues" evidence="2">
    <location>
        <begin position="386"/>
        <end position="398"/>
    </location>
</feature>
<dbReference type="PANTHER" id="PTHR12811">
    <property type="entry name" value="VACUOLAR PROTEIN SORTING VPS16"/>
    <property type="match status" value="1"/>
</dbReference>
<dbReference type="Pfam" id="PF04840">
    <property type="entry name" value="Vps16_C"/>
    <property type="match status" value="1"/>
</dbReference>
<dbReference type="InterPro" id="IPR016534">
    <property type="entry name" value="VPS16"/>
</dbReference>
<comment type="similarity">
    <text evidence="1">Belongs to the VPS16 family.</text>
</comment>
<dbReference type="Gene3D" id="1.10.150.780">
    <property type="entry name" value="Vps16, C-terminal region"/>
    <property type="match status" value="1"/>
</dbReference>
<feature type="domain" description="Vps16 C-terminal" evidence="3">
    <location>
        <begin position="927"/>
        <end position="1230"/>
    </location>
</feature>
<comment type="caution">
    <text evidence="5">The sequence shown here is derived from an EMBL/GenBank/DDBJ whole genome shotgun (WGS) entry which is preliminary data.</text>
</comment>
<dbReference type="GO" id="GO:0098588">
    <property type="term" value="C:bounding membrane of organelle"/>
    <property type="evidence" value="ECO:0007669"/>
    <property type="project" value="UniProtKB-ARBA"/>
</dbReference>
<feature type="region of interest" description="Disordered" evidence="2">
    <location>
        <begin position="339"/>
        <end position="361"/>
    </location>
</feature>
<dbReference type="Proteomes" id="UP000186601">
    <property type="component" value="Unassembled WGS sequence"/>
</dbReference>
<proteinExistence type="inferred from homology"/>
<dbReference type="OrthoDB" id="1792at2759"/>
<dbReference type="InterPro" id="IPR038132">
    <property type="entry name" value="Vps16_C_sf"/>
</dbReference>
<dbReference type="Pfam" id="PF04841">
    <property type="entry name" value="Vps16_N"/>
    <property type="match status" value="1"/>
</dbReference>
<name>A0A2R6S410_9APHY</name>
<feature type="region of interest" description="Disordered" evidence="2">
    <location>
        <begin position="374"/>
        <end position="445"/>
    </location>
</feature>
<sequence>MLPGYRKPRLSVDVNEAGAPPSSYVPTGRMDGAHQKQGHLSISVFRSHQMEIHVHSSSVKTMNRHGFEKSRTMPVYGDHDTVEGVVLLDSNLCSLPGRLTVSLEGVFIYISPSANAHEGTTFGSPTEEYRHQFFSSSLSFASGESVAPRSATSIREAFANTVRPRRMDRRPSLPELSSTTRGQFPFSFEIPPPTRQGEEIPPSCSAMAVGEVGSRGRTCVERAEIEYRVIATWEGNDPSERRRMEAPIAVQPETDFQSLDGLSLEPESWLEIPLRSDRPIPFKCAVTLPDPFTFSRATSLPFFVVFTTKPRSALLAREIAADATVTVSLIRQVQVFWSPPPSHSPTSSYSSSGEESDAPPTARRRLLNKVVKSAPPAFNSSSPYPESKRPRLAVKDKPLPPIPPGARGISDTRTLRTDVSIGFPKRPRNRVQPHQRHPSLDAHSSLPDGLYKGKLQLGKNMLPGIEWGGLSVKYFVEVSVLFGQDEVRARVPWDQGKIISFGWTIDERLAVLNEEGVYRLYDLQGDYQQYSLGNEAAEMGIIAARIHESGLVAFTSSLTLLEVKGWEGGKPLALSNPGLSQPPHSWAVIPPDLTISRHVEVLLSVDATVYSVDTLESADQRLSRGPFTHLSPSPNGKSLALLTFSGTLWVVSTDFQRSLAEFDTTTVPGTVGDIRQVEWCGNDAVLVTWDTMVLLVGPFGDTLQYFYSGPVFAITESDGVRVIGAETCDFIQKVPASSVSVFRPGSTSPSAILYDAWEQFSKRSPKADESIRAIRPELAAAVDECIDAAGREWEPYWQKRLLNAAKFGKAYLDLYDATDFVNMGRALKVLNAVRYYEIGIPITYAEYTQLSPSQLIARLTSRNLHLLALRVSSFLNLPPSAVLRHWAGAKIMRSRPTASSNNDTGLDDDTVCKSIVEKFEKIGGTGVSYAEIAKKAWEVGRTELATKLLDHEPRSSDQVPLLLSMKEDRLALEKAVESGDTDLVYHVLLHLQKRLALGNFFRLIEEGGPVLAPASRLLQVYAREQNREMLRDFYYSDDRRVEIAVLSLNEAATMSDPTAKVTAVKAAQKFFSEDKERSFEAKMMDESARLLAFQQQLEKEADGKISFFGLSVNETIRTCVINGMAKRAEKVKSDFKVPDKRFWYVKLHALTEIHDFEGLDTFARSKRSPIGYQPFVRHLVEKGHNKEAAAYVVRCDANKRIDLYVLCEDWRAAGKECKDRGDKAKLEYVITIFILLDINAYHFDRELRRTCPNSLLARELEQLATSMK</sequence>
<dbReference type="FunFam" id="1.10.150.780:FF:000001">
    <property type="entry name" value="Vacuolar protein sorting-associated protein 16 homolog"/>
    <property type="match status" value="1"/>
</dbReference>
<evidence type="ECO:0008006" key="7">
    <source>
        <dbReference type="Google" id="ProtNLM"/>
    </source>
</evidence>